<dbReference type="Gene3D" id="2.60.120.260">
    <property type="entry name" value="Galactose-binding domain-like"/>
    <property type="match status" value="1"/>
</dbReference>
<organism evidence="8 9">
    <name type="scientific">Chaetomidium leptoderma</name>
    <dbReference type="NCBI Taxonomy" id="669021"/>
    <lineage>
        <taxon>Eukaryota</taxon>
        <taxon>Fungi</taxon>
        <taxon>Dikarya</taxon>
        <taxon>Ascomycota</taxon>
        <taxon>Pezizomycotina</taxon>
        <taxon>Sordariomycetes</taxon>
        <taxon>Sordariomycetidae</taxon>
        <taxon>Sordariales</taxon>
        <taxon>Chaetomiaceae</taxon>
        <taxon>Chaetomidium</taxon>
    </lineage>
</organism>
<protein>
    <submittedName>
        <fullName evidence="8">Glycoside hydrolase</fullName>
    </submittedName>
</protein>
<reference evidence="8" key="2">
    <citation type="submission" date="2023-05" db="EMBL/GenBank/DDBJ databases">
        <authorList>
            <consortium name="Lawrence Berkeley National Laboratory"/>
            <person name="Steindorff A."/>
            <person name="Hensen N."/>
            <person name="Bonometti L."/>
            <person name="Westerberg I."/>
            <person name="Brannstrom I.O."/>
            <person name="Guillou S."/>
            <person name="Cros-Aarteil S."/>
            <person name="Calhoun S."/>
            <person name="Haridas S."/>
            <person name="Kuo A."/>
            <person name="Mondo S."/>
            <person name="Pangilinan J."/>
            <person name="Riley R."/>
            <person name="Labutti K."/>
            <person name="Andreopoulos B."/>
            <person name="Lipzen A."/>
            <person name="Chen C."/>
            <person name="Yanf M."/>
            <person name="Daum C."/>
            <person name="Ng V."/>
            <person name="Clum A."/>
            <person name="Ohm R."/>
            <person name="Martin F."/>
            <person name="Silar P."/>
            <person name="Natvig D."/>
            <person name="Lalanne C."/>
            <person name="Gautier V."/>
            <person name="Ament-Velasquez S.L."/>
            <person name="Kruys A."/>
            <person name="Hutchinson M.I."/>
            <person name="Powell A.J."/>
            <person name="Barry K."/>
            <person name="Miller A.N."/>
            <person name="Grigoriev I.V."/>
            <person name="Debuchy R."/>
            <person name="Gladieux P."/>
            <person name="Thoren M.H."/>
            <person name="Johannesson H."/>
        </authorList>
    </citation>
    <scope>NUCLEOTIDE SEQUENCE</scope>
    <source>
        <strain evidence="8">CBS 538.74</strain>
    </source>
</reference>
<dbReference type="Gene3D" id="3.20.20.80">
    <property type="entry name" value="Glycosidases"/>
    <property type="match status" value="1"/>
</dbReference>
<dbReference type="InterPro" id="IPR051913">
    <property type="entry name" value="GH2_Domain-Containing"/>
</dbReference>
<dbReference type="SUPFAM" id="SSF51445">
    <property type="entry name" value="(Trans)glycosidases"/>
    <property type="match status" value="1"/>
</dbReference>
<dbReference type="InterPro" id="IPR036156">
    <property type="entry name" value="Beta-gal/glucu_dom_sf"/>
</dbReference>
<proteinExistence type="inferred from homology"/>
<reference evidence="8" key="1">
    <citation type="journal article" date="2023" name="Mol. Phylogenet. Evol.">
        <title>Genome-scale phylogeny and comparative genomics of the fungal order Sordariales.</title>
        <authorList>
            <person name="Hensen N."/>
            <person name="Bonometti L."/>
            <person name="Westerberg I."/>
            <person name="Brannstrom I.O."/>
            <person name="Guillou S."/>
            <person name="Cros-Aarteil S."/>
            <person name="Calhoun S."/>
            <person name="Haridas S."/>
            <person name="Kuo A."/>
            <person name="Mondo S."/>
            <person name="Pangilinan J."/>
            <person name="Riley R."/>
            <person name="LaButti K."/>
            <person name="Andreopoulos B."/>
            <person name="Lipzen A."/>
            <person name="Chen C."/>
            <person name="Yan M."/>
            <person name="Daum C."/>
            <person name="Ng V."/>
            <person name="Clum A."/>
            <person name="Steindorff A."/>
            <person name="Ohm R.A."/>
            <person name="Martin F."/>
            <person name="Silar P."/>
            <person name="Natvig D.O."/>
            <person name="Lalanne C."/>
            <person name="Gautier V."/>
            <person name="Ament-Velasquez S.L."/>
            <person name="Kruys A."/>
            <person name="Hutchinson M.I."/>
            <person name="Powell A.J."/>
            <person name="Barry K."/>
            <person name="Miller A.N."/>
            <person name="Grigoriev I.V."/>
            <person name="Debuchy R."/>
            <person name="Gladieux P."/>
            <person name="Hiltunen Thoren M."/>
            <person name="Johannesson H."/>
        </authorList>
    </citation>
    <scope>NUCLEOTIDE SEQUENCE</scope>
    <source>
        <strain evidence="8">CBS 538.74</strain>
    </source>
</reference>
<comment type="caution">
    <text evidence="8">The sequence shown here is derived from an EMBL/GenBank/DDBJ whole genome shotgun (WGS) entry which is preliminary data.</text>
</comment>
<dbReference type="Pfam" id="PF02836">
    <property type="entry name" value="Glyco_hydro_2_C"/>
    <property type="match status" value="1"/>
</dbReference>
<sequence>MLILSQLFLLLCALLLACVQVEAAVPYELRAPPLDTPWTDKVGTKPWPQYPRPQLRRDAWQSLNGIWTYQSAQGASDVANPPALPLGQEVLIPSCIESGISGIMAMGVTHMWFGTSFTIPQRWAADGRRVLLNFEAVDYEATVYVNGAEIGFNRGGYSRFTLDITANIVPNAVNELHVFVFDPTDDQSIPQGKQTKRLSHIFYTPCSGIWQTVWLESVAENFISTLDLAADMKGNVSVTVHSWTKEATAVEISVVDPSGKMVASHQHVSDQAFTFTVPSPELWSPDSPTLYNVTVTMGSDEVKSYTGFRTISSGVVNGVKRPLVNGKFTFLFGPLDQGYWPDGLYTPPTAEAMVYDLEVIKGLGMNMVRKHIKIEPDLFYEACDRLGLFVIQDMPSMRVHTNARPTDAEQKEFERQLEVMVNEHKSYPSIVTWVIYNEGWGQITDYQPEFAITDRIRELDPTRLIDSVTGWHDHGAGDFLDNHKYAEPQCGTPFYSLPSSPYDPNRIGFQGEFGGIGHRPADANLWPIQAAVDSINQTYEIHSGLESYHYRAHVLLQQLREQVERYACSGAVYTQTTDVEGEVNGLMTYDRRVVRVDVERWRADIRGLYEAAEKRA</sequence>
<accession>A0AAN6ZX63</accession>
<dbReference type="InterPro" id="IPR006103">
    <property type="entry name" value="Glyco_hydro_2_cat"/>
</dbReference>
<evidence type="ECO:0000259" key="7">
    <source>
        <dbReference type="Pfam" id="PF02837"/>
    </source>
</evidence>
<dbReference type="GO" id="GO:0005975">
    <property type="term" value="P:carbohydrate metabolic process"/>
    <property type="evidence" value="ECO:0007669"/>
    <property type="project" value="InterPro"/>
</dbReference>
<dbReference type="SUPFAM" id="SSF49303">
    <property type="entry name" value="beta-Galactosidase/glucuronidase domain"/>
    <property type="match status" value="1"/>
</dbReference>
<dbReference type="PANTHER" id="PTHR42732:SF2">
    <property type="entry name" value="BETA-MANNOSIDASE"/>
    <property type="match status" value="1"/>
</dbReference>
<dbReference type="Pfam" id="PF02837">
    <property type="entry name" value="Glyco_hydro_2_N"/>
    <property type="match status" value="1"/>
</dbReference>
<feature type="domain" description="Glycoside hydrolase family 2 catalytic" evidence="6">
    <location>
        <begin position="350"/>
        <end position="472"/>
    </location>
</feature>
<evidence type="ECO:0000259" key="5">
    <source>
        <dbReference type="Pfam" id="PF00703"/>
    </source>
</evidence>
<dbReference type="InterPro" id="IPR013783">
    <property type="entry name" value="Ig-like_fold"/>
</dbReference>
<dbReference type="Proteomes" id="UP001302745">
    <property type="component" value="Unassembled WGS sequence"/>
</dbReference>
<dbReference type="GO" id="GO:0004553">
    <property type="term" value="F:hydrolase activity, hydrolyzing O-glycosyl compounds"/>
    <property type="evidence" value="ECO:0007669"/>
    <property type="project" value="InterPro"/>
</dbReference>
<dbReference type="InterPro" id="IPR006104">
    <property type="entry name" value="Glyco_hydro_2_N"/>
</dbReference>
<dbReference type="AlphaFoldDB" id="A0AAN6ZX63"/>
<feature type="domain" description="Glycosyl hydrolases family 2 sugar binding" evidence="7">
    <location>
        <begin position="110"/>
        <end position="192"/>
    </location>
</feature>
<gene>
    <name evidence="8" type="ORF">C8A00DRAFT_33790</name>
</gene>
<dbReference type="Pfam" id="PF00703">
    <property type="entry name" value="Glyco_hydro_2"/>
    <property type="match status" value="1"/>
</dbReference>
<dbReference type="InterPro" id="IPR006102">
    <property type="entry name" value="Ig-like_GH2"/>
</dbReference>
<feature type="signal peptide" evidence="4">
    <location>
        <begin position="1"/>
        <end position="23"/>
    </location>
</feature>
<keyword evidence="3" id="KW-0326">Glycosidase</keyword>
<dbReference type="SUPFAM" id="SSF49785">
    <property type="entry name" value="Galactose-binding domain-like"/>
    <property type="match status" value="1"/>
</dbReference>
<keyword evidence="9" id="KW-1185">Reference proteome</keyword>
<keyword evidence="2 8" id="KW-0378">Hydrolase</keyword>
<name>A0AAN6ZX63_9PEZI</name>
<evidence type="ECO:0000256" key="2">
    <source>
        <dbReference type="ARBA" id="ARBA00022801"/>
    </source>
</evidence>
<evidence type="ECO:0000313" key="9">
    <source>
        <dbReference type="Proteomes" id="UP001302745"/>
    </source>
</evidence>
<keyword evidence="4" id="KW-0732">Signal</keyword>
<feature type="chain" id="PRO_5043023247" evidence="4">
    <location>
        <begin position="24"/>
        <end position="616"/>
    </location>
</feature>
<evidence type="ECO:0000313" key="8">
    <source>
        <dbReference type="EMBL" id="KAK4153429.1"/>
    </source>
</evidence>
<dbReference type="InterPro" id="IPR008979">
    <property type="entry name" value="Galactose-bd-like_sf"/>
</dbReference>
<dbReference type="PANTHER" id="PTHR42732">
    <property type="entry name" value="BETA-GALACTOSIDASE"/>
    <property type="match status" value="1"/>
</dbReference>
<dbReference type="InterPro" id="IPR017853">
    <property type="entry name" value="GH"/>
</dbReference>
<evidence type="ECO:0000256" key="4">
    <source>
        <dbReference type="SAM" id="SignalP"/>
    </source>
</evidence>
<evidence type="ECO:0000256" key="3">
    <source>
        <dbReference type="ARBA" id="ARBA00023295"/>
    </source>
</evidence>
<evidence type="ECO:0000256" key="1">
    <source>
        <dbReference type="ARBA" id="ARBA00007401"/>
    </source>
</evidence>
<dbReference type="EMBL" id="MU856940">
    <property type="protein sequence ID" value="KAK4153429.1"/>
    <property type="molecule type" value="Genomic_DNA"/>
</dbReference>
<comment type="similarity">
    <text evidence="1">Belongs to the glycosyl hydrolase 2 family.</text>
</comment>
<dbReference type="Gene3D" id="2.60.40.10">
    <property type="entry name" value="Immunoglobulins"/>
    <property type="match status" value="1"/>
</dbReference>
<feature type="domain" description="Glycoside hydrolase family 2 immunoglobulin-like beta-sandwich" evidence="5">
    <location>
        <begin position="225"/>
        <end position="309"/>
    </location>
</feature>
<evidence type="ECO:0000259" key="6">
    <source>
        <dbReference type="Pfam" id="PF02836"/>
    </source>
</evidence>